<reference evidence="2 3" key="1">
    <citation type="submission" date="2021-05" db="EMBL/GenBank/DDBJ databases">
        <title>Genome Assembly of Synthetic Allotetraploid Brassica napus Reveals Homoeologous Exchanges between Subgenomes.</title>
        <authorList>
            <person name="Davis J.T."/>
        </authorList>
    </citation>
    <scope>NUCLEOTIDE SEQUENCE [LARGE SCALE GENOMIC DNA]</scope>
    <source>
        <strain evidence="3">cv. Da-Ae</strain>
        <tissue evidence="2">Seedling</tissue>
    </source>
</reference>
<evidence type="ECO:0000256" key="1">
    <source>
        <dbReference type="SAM" id="MobiDB-lite"/>
    </source>
</evidence>
<sequence length="228" mass="25683">MLTHFILLENTMQKRRDSRCGGCKAAHVPNVYHSYIKRWCKKIGVCEPCDGEFVEEDKVVIAHKEVHEAVFGGCARKREEDGKEAKEDVENGSQGFGCAREDKETQTSSAKEIQRSEKRARQAVVEKYKICFDKIMRTLVDSEVVQKSALLMSLMVAQTGLIDELSARGIVGFEADQDIWFQAHKEFQVDIDAMDIGVLPYISFTAWSRVLDEGDRNGGVISGVYQVL</sequence>
<comment type="caution">
    <text evidence="2">The sequence shown here is derived from an EMBL/GenBank/DDBJ whole genome shotgun (WGS) entry which is preliminary data.</text>
</comment>
<organism evidence="2 3">
    <name type="scientific">Brassica napus</name>
    <name type="common">Rape</name>
    <dbReference type="NCBI Taxonomy" id="3708"/>
    <lineage>
        <taxon>Eukaryota</taxon>
        <taxon>Viridiplantae</taxon>
        <taxon>Streptophyta</taxon>
        <taxon>Embryophyta</taxon>
        <taxon>Tracheophyta</taxon>
        <taxon>Spermatophyta</taxon>
        <taxon>Magnoliopsida</taxon>
        <taxon>eudicotyledons</taxon>
        <taxon>Gunneridae</taxon>
        <taxon>Pentapetalae</taxon>
        <taxon>rosids</taxon>
        <taxon>malvids</taxon>
        <taxon>Brassicales</taxon>
        <taxon>Brassicaceae</taxon>
        <taxon>Brassiceae</taxon>
        <taxon>Brassica</taxon>
    </lineage>
</organism>
<gene>
    <name evidence="2" type="ORF">HID58_035202</name>
</gene>
<name>A0ABQ8C493_BRANA</name>
<feature type="region of interest" description="Disordered" evidence="1">
    <location>
        <begin position="82"/>
        <end position="115"/>
    </location>
</feature>
<evidence type="ECO:0000313" key="3">
    <source>
        <dbReference type="Proteomes" id="UP000824890"/>
    </source>
</evidence>
<keyword evidence="3" id="KW-1185">Reference proteome</keyword>
<dbReference type="Proteomes" id="UP000824890">
    <property type="component" value="Unassembled WGS sequence"/>
</dbReference>
<accession>A0ABQ8C493</accession>
<proteinExistence type="predicted"/>
<dbReference type="EMBL" id="JAGKQM010000009">
    <property type="protein sequence ID" value="KAH0911881.1"/>
    <property type="molecule type" value="Genomic_DNA"/>
</dbReference>
<evidence type="ECO:0008006" key="4">
    <source>
        <dbReference type="Google" id="ProtNLM"/>
    </source>
</evidence>
<evidence type="ECO:0000313" key="2">
    <source>
        <dbReference type="EMBL" id="KAH0911881.1"/>
    </source>
</evidence>
<protein>
    <recommendedName>
        <fullName evidence="4">C2H2-type domain-containing protein</fullName>
    </recommendedName>
</protein>